<dbReference type="InterPro" id="IPR036864">
    <property type="entry name" value="Zn2-C6_fun-type_DNA-bd_sf"/>
</dbReference>
<keyword evidence="7" id="KW-0804">Transcription</keyword>
<dbReference type="EMBL" id="LHQR01000069">
    <property type="protein sequence ID" value="KXG46037.1"/>
    <property type="molecule type" value="Genomic_DNA"/>
</dbReference>
<dbReference type="OrthoDB" id="6428749at2759"/>
<dbReference type="GO" id="GO:0008270">
    <property type="term" value="F:zinc ion binding"/>
    <property type="evidence" value="ECO:0007669"/>
    <property type="project" value="InterPro"/>
</dbReference>
<dbReference type="PROSITE" id="PS00571">
    <property type="entry name" value="AMIDASES"/>
    <property type="match status" value="1"/>
</dbReference>
<dbReference type="OMA" id="LIMPNTP"/>
<dbReference type="SUPFAM" id="SSF57701">
    <property type="entry name" value="Zn2/Cys6 DNA-binding domain"/>
    <property type="match status" value="1"/>
</dbReference>
<evidence type="ECO:0000313" key="11">
    <source>
        <dbReference type="EMBL" id="KXG46037.1"/>
    </source>
</evidence>
<dbReference type="InterPro" id="IPR036928">
    <property type="entry name" value="AS_sf"/>
</dbReference>
<accession>A0A135LAM6</accession>
<proteinExistence type="inferred from homology"/>
<evidence type="ECO:0000256" key="5">
    <source>
        <dbReference type="ARBA" id="ARBA00023015"/>
    </source>
</evidence>
<dbReference type="CDD" id="cd00067">
    <property type="entry name" value="GAL4"/>
    <property type="match status" value="1"/>
</dbReference>
<dbReference type="Proteomes" id="UP000070168">
    <property type="component" value="Unassembled WGS sequence"/>
</dbReference>
<dbReference type="Gene3D" id="3.90.1300.10">
    <property type="entry name" value="Amidase signature (AS) domain"/>
    <property type="match status" value="1"/>
</dbReference>
<comment type="similarity">
    <text evidence="2">Belongs to the amidase family.</text>
</comment>
<feature type="domain" description="Zn(2)-C6 fungal-type" evidence="10">
    <location>
        <begin position="14"/>
        <end position="44"/>
    </location>
</feature>
<dbReference type="EC" id="3.5.1.4" evidence="3"/>
<evidence type="ECO:0000313" key="12">
    <source>
        <dbReference type="Proteomes" id="UP000070168"/>
    </source>
</evidence>
<dbReference type="GO" id="GO:0004040">
    <property type="term" value="F:amidase activity"/>
    <property type="evidence" value="ECO:0007669"/>
    <property type="project" value="UniProtKB-EC"/>
</dbReference>
<keyword evidence="6" id="KW-0238">DNA-binding</keyword>
<dbReference type="InterPro" id="IPR020556">
    <property type="entry name" value="Amidase_CS"/>
</dbReference>
<dbReference type="Pfam" id="PF01425">
    <property type="entry name" value="Amidase"/>
    <property type="match status" value="1"/>
</dbReference>
<keyword evidence="8" id="KW-0539">Nucleus</keyword>
<evidence type="ECO:0000259" key="10">
    <source>
        <dbReference type="PROSITE" id="PS50048"/>
    </source>
</evidence>
<dbReference type="PANTHER" id="PTHR46072:SF1">
    <property type="entry name" value="AMIDASE"/>
    <property type="match status" value="1"/>
</dbReference>
<name>A0A135LAM6_PENPA</name>
<dbReference type="Pfam" id="PF11951">
    <property type="entry name" value="Fungal_trans_2"/>
    <property type="match status" value="1"/>
</dbReference>
<dbReference type="InterPro" id="IPR001138">
    <property type="entry name" value="Zn2Cys6_DnaBD"/>
</dbReference>
<evidence type="ECO:0000256" key="4">
    <source>
        <dbReference type="ARBA" id="ARBA00022801"/>
    </source>
</evidence>
<evidence type="ECO:0000256" key="1">
    <source>
        <dbReference type="ARBA" id="ARBA00001311"/>
    </source>
</evidence>
<keyword evidence="5" id="KW-0805">Transcription regulation</keyword>
<comment type="catalytic activity">
    <reaction evidence="1">
        <text>a monocarboxylic acid amide + H2O = a monocarboxylate + NH4(+)</text>
        <dbReference type="Rhea" id="RHEA:12020"/>
        <dbReference type="ChEBI" id="CHEBI:15377"/>
        <dbReference type="ChEBI" id="CHEBI:28938"/>
        <dbReference type="ChEBI" id="CHEBI:35757"/>
        <dbReference type="ChEBI" id="CHEBI:83628"/>
        <dbReference type="EC" id="3.5.1.4"/>
    </reaction>
</comment>
<comment type="caution">
    <text evidence="11">The sequence shown here is derived from an EMBL/GenBank/DDBJ whole genome shotgun (WGS) entry which is preliminary data.</text>
</comment>
<evidence type="ECO:0000256" key="8">
    <source>
        <dbReference type="ARBA" id="ARBA00023242"/>
    </source>
</evidence>
<keyword evidence="12" id="KW-1185">Reference proteome</keyword>
<dbReference type="InterPro" id="IPR023631">
    <property type="entry name" value="Amidase_dom"/>
</dbReference>
<dbReference type="SUPFAM" id="SSF75304">
    <property type="entry name" value="Amidase signature (AS) enzymes"/>
    <property type="match status" value="1"/>
</dbReference>
<dbReference type="PANTHER" id="PTHR46072">
    <property type="entry name" value="AMIDASE-RELATED-RELATED"/>
    <property type="match status" value="1"/>
</dbReference>
<dbReference type="Gene3D" id="4.10.240.10">
    <property type="entry name" value="Zn(2)-C6 fungal-type DNA-binding domain"/>
    <property type="match status" value="1"/>
</dbReference>
<dbReference type="AlphaFoldDB" id="A0A135LAM6"/>
<evidence type="ECO:0000256" key="6">
    <source>
        <dbReference type="ARBA" id="ARBA00023125"/>
    </source>
</evidence>
<keyword evidence="4" id="KW-0378">Hydrolase</keyword>
<evidence type="ECO:0000256" key="3">
    <source>
        <dbReference type="ARBA" id="ARBA00012922"/>
    </source>
</evidence>
<dbReference type="InterPro" id="IPR021858">
    <property type="entry name" value="Fun_TF"/>
</dbReference>
<dbReference type="PROSITE" id="PS50048">
    <property type="entry name" value="ZN2_CY6_FUNGAL_2"/>
    <property type="match status" value="1"/>
</dbReference>
<reference evidence="11 12" key="1">
    <citation type="journal article" date="2016" name="BMC Genomics">
        <title>Genome sequencing and secondary metabolism of the postharvest pathogen Penicillium griseofulvum.</title>
        <authorList>
            <person name="Banani H."/>
            <person name="Marcet-Houben M."/>
            <person name="Ballester A.R."/>
            <person name="Abbruscato P."/>
            <person name="Gonzalez-Candelas L."/>
            <person name="Gabaldon T."/>
            <person name="Spadaro D."/>
        </authorList>
    </citation>
    <scope>NUCLEOTIDE SEQUENCE [LARGE SCALE GENOMIC DNA]</scope>
    <source>
        <strain evidence="11 12">PG3</strain>
    </source>
</reference>
<evidence type="ECO:0000256" key="9">
    <source>
        <dbReference type="SAM" id="MobiDB-lite"/>
    </source>
</evidence>
<evidence type="ECO:0000256" key="7">
    <source>
        <dbReference type="ARBA" id="ARBA00023163"/>
    </source>
</evidence>
<dbReference type="Pfam" id="PF00172">
    <property type="entry name" value="Zn_clus"/>
    <property type="match status" value="1"/>
</dbReference>
<sequence>MKVKKPRGIRHDRDCGRCKVRGIKCDLNRPRCQGCLQGGEACNYPQRVVWVDDKKKSSPKGTSPRIHEETPDNGFTKSASINLYGFIDLLDAFCQQIQSSSRDIPEEGIQLITRTLSFARSRIQDANNKESLQSHLVALTNLSQVIQSAHPIALFGIATFAMFEVCCGSFGNWHCHLQGARSLLDLHCQHKADLDALCGEISGLADVLAYLVWFDVTGALVRESPLIFEDWHRATLSADFFDSVGCPADTFDLLVYLAKHRDGHGIHPIDLSSRAMAQILHFNPGDASDRNLAATVYRGAAAIMAFSRAGMTTADPSASTYHLNVVSSMVDRVCQAIADIPSSSRFYVHLATPAYLTGMSASTARQCEIIRGFWRNCQSCEFPRYPDAEAQCERRWRICETSYQDRCAKKRADQLALIPSEWRLDPVPSIESTPNALAYLRRILSAEELALTEETDIAVLLRKLSSGELSSLELTRVFAKRAALAHQLTTCCTEIFFEEAFAVAKELDDHLAKTGKTIGPLHGLPVSIKDLFSVEGVDTSIGWVGLTNNPAPADKSVARTLRRLGAVLYVKTNLPQSMMMSDSYNHVFGQCVNPFNRELISGGSSGGEGSLVAARGSILGIGTDLGGSIRIPAALCGLYGLSPSPGRHPYERGNLATIERYMEALPDAKPWEVDQHVAPVAWRKELAYCGAKRLRIGFLIDDGVVKVQPPIARAMREVVEALRAAGHEVFEWDASSHKYAYDLWAKAIFSDGGEGCRRQIEKTGEPLVEGMLVGKPEDTLTTSQTHQLNADKYNYESAYLDKWISSDIDALIMPNTPWVGYKPWTWVKSSAYVGYTSIWNLLGYAALATPVTTASKTKDIPDEEWLAHVPRNDGDKFNKEQYDPNLVEGMPVGIQVVGGRFGEEKCVAVAKAIEQAMQRKMTSRASL</sequence>
<evidence type="ECO:0000256" key="2">
    <source>
        <dbReference type="ARBA" id="ARBA00009199"/>
    </source>
</evidence>
<protein>
    <recommendedName>
        <fullName evidence="3">amidase</fullName>
        <ecNumber evidence="3">3.5.1.4</ecNumber>
    </recommendedName>
</protein>
<organism evidence="11 12">
    <name type="scientific">Penicillium patulum</name>
    <name type="common">Penicillium griseofulvum</name>
    <dbReference type="NCBI Taxonomy" id="5078"/>
    <lineage>
        <taxon>Eukaryota</taxon>
        <taxon>Fungi</taxon>
        <taxon>Dikarya</taxon>
        <taxon>Ascomycota</taxon>
        <taxon>Pezizomycotina</taxon>
        <taxon>Eurotiomycetes</taxon>
        <taxon>Eurotiomycetidae</taxon>
        <taxon>Eurotiales</taxon>
        <taxon>Aspergillaceae</taxon>
        <taxon>Penicillium</taxon>
    </lineage>
</organism>
<dbReference type="RefSeq" id="XP_040644573.1">
    <property type="nucleotide sequence ID" value="XM_040792606.1"/>
</dbReference>
<dbReference type="STRING" id="5078.A0A135LAM6"/>
<dbReference type="GeneID" id="63707906"/>
<dbReference type="GO" id="GO:0000981">
    <property type="term" value="F:DNA-binding transcription factor activity, RNA polymerase II-specific"/>
    <property type="evidence" value="ECO:0007669"/>
    <property type="project" value="InterPro"/>
</dbReference>
<dbReference type="GO" id="GO:0003677">
    <property type="term" value="F:DNA binding"/>
    <property type="evidence" value="ECO:0007669"/>
    <property type="project" value="UniProtKB-KW"/>
</dbReference>
<feature type="region of interest" description="Disordered" evidence="9">
    <location>
        <begin position="53"/>
        <end position="73"/>
    </location>
</feature>
<gene>
    <name evidence="11" type="ORF">PGRI_048930</name>
</gene>